<keyword evidence="2" id="KW-0902">Two-component regulatory system</keyword>
<reference evidence="5 6" key="1">
    <citation type="journal article" date="2015" name="Nature">
        <title>rRNA introns, odd ribosomes, and small enigmatic genomes across a large radiation of phyla.</title>
        <authorList>
            <person name="Brown C.T."/>
            <person name="Hug L.A."/>
            <person name="Thomas B.C."/>
            <person name="Sharon I."/>
            <person name="Castelle C.J."/>
            <person name="Singh A."/>
            <person name="Wilkins M.J."/>
            <person name="Williams K.H."/>
            <person name="Banfield J.F."/>
        </authorList>
    </citation>
    <scope>NUCLEOTIDE SEQUENCE [LARGE SCALE GENOMIC DNA]</scope>
</reference>
<dbReference type="GO" id="GO:0000160">
    <property type="term" value="P:phosphorelay signal transduction system"/>
    <property type="evidence" value="ECO:0007669"/>
    <property type="project" value="UniProtKB-KW"/>
</dbReference>
<evidence type="ECO:0000259" key="4">
    <source>
        <dbReference type="PROSITE" id="PS50110"/>
    </source>
</evidence>
<evidence type="ECO:0000313" key="6">
    <source>
        <dbReference type="Proteomes" id="UP000034290"/>
    </source>
</evidence>
<dbReference type="EMBL" id="LCRM01000030">
    <property type="protein sequence ID" value="KKW36389.1"/>
    <property type="molecule type" value="Genomic_DNA"/>
</dbReference>
<dbReference type="AlphaFoldDB" id="A0A0G2AU49"/>
<name>A0A0G2AU49_9BACT</name>
<dbReference type="PANTHER" id="PTHR44591:SF14">
    <property type="entry name" value="PROTEIN PILG"/>
    <property type="match status" value="1"/>
</dbReference>
<dbReference type="SUPFAM" id="SSF52172">
    <property type="entry name" value="CheY-like"/>
    <property type="match status" value="1"/>
</dbReference>
<dbReference type="Gene3D" id="3.40.50.2300">
    <property type="match status" value="1"/>
</dbReference>
<evidence type="ECO:0000256" key="2">
    <source>
        <dbReference type="ARBA" id="ARBA00023012"/>
    </source>
</evidence>
<sequence>MGDQKIKVLLVEDDTMLSDMYNMKFTNEGFEVWRGTNGVEGLAQLEKNGAPDILLLDVIMPQMDGFTMLAKVKENVAWKNVPVILLTNLGQEADVKKGLAMGANDYLVKANFTPGQVVEKVKALLKSIKS</sequence>
<feature type="domain" description="Response regulatory" evidence="4">
    <location>
        <begin position="7"/>
        <end position="124"/>
    </location>
</feature>
<dbReference type="Pfam" id="PF00072">
    <property type="entry name" value="Response_reg"/>
    <property type="match status" value="1"/>
</dbReference>
<dbReference type="CDD" id="cd17574">
    <property type="entry name" value="REC_OmpR"/>
    <property type="match status" value="1"/>
</dbReference>
<proteinExistence type="predicted"/>
<evidence type="ECO:0000256" key="3">
    <source>
        <dbReference type="PROSITE-ProRule" id="PRU00169"/>
    </source>
</evidence>
<dbReference type="InterPro" id="IPR001789">
    <property type="entry name" value="Sig_transdc_resp-reg_receiver"/>
</dbReference>
<dbReference type="InterPro" id="IPR011006">
    <property type="entry name" value="CheY-like_superfamily"/>
</dbReference>
<protein>
    <recommendedName>
        <fullName evidence="4">Response regulatory domain-containing protein</fullName>
    </recommendedName>
</protein>
<dbReference type="Proteomes" id="UP000034290">
    <property type="component" value="Unassembled WGS sequence"/>
</dbReference>
<organism evidence="5 6">
    <name type="scientific">Candidatus Giovannonibacteria bacterium GW2011_GWA2_53_7</name>
    <dbReference type="NCBI Taxonomy" id="1618650"/>
    <lineage>
        <taxon>Bacteria</taxon>
        <taxon>Candidatus Giovannoniibacteriota</taxon>
    </lineage>
</organism>
<dbReference type="SMART" id="SM00448">
    <property type="entry name" value="REC"/>
    <property type="match status" value="1"/>
</dbReference>
<dbReference type="InterPro" id="IPR050595">
    <property type="entry name" value="Bact_response_regulator"/>
</dbReference>
<evidence type="ECO:0000256" key="1">
    <source>
        <dbReference type="ARBA" id="ARBA00022553"/>
    </source>
</evidence>
<evidence type="ECO:0000313" key="5">
    <source>
        <dbReference type="EMBL" id="KKW36389.1"/>
    </source>
</evidence>
<keyword evidence="1 3" id="KW-0597">Phosphoprotein</keyword>
<dbReference type="PANTHER" id="PTHR44591">
    <property type="entry name" value="STRESS RESPONSE REGULATOR PROTEIN 1"/>
    <property type="match status" value="1"/>
</dbReference>
<gene>
    <name evidence="5" type="ORF">UY81_C0030G0002</name>
</gene>
<accession>A0A0G2AU49</accession>
<comment type="caution">
    <text evidence="5">The sequence shown here is derived from an EMBL/GenBank/DDBJ whole genome shotgun (WGS) entry which is preliminary data.</text>
</comment>
<feature type="modified residue" description="4-aspartylphosphate" evidence="3">
    <location>
        <position position="57"/>
    </location>
</feature>
<dbReference type="PROSITE" id="PS50110">
    <property type="entry name" value="RESPONSE_REGULATORY"/>
    <property type="match status" value="1"/>
</dbReference>